<comment type="similarity">
    <text evidence="5">Belongs to the L2HGDH family.</text>
</comment>
<sequence>MDRVDCAVVGAGVVGLAVARALAIAGREVVIVESQGAIGTETSSRNSEVIHAGLGYPAGSHKARLCVRGRALLYRYAEARGIGHRRIGKLIVAVDEEELPGLEKYEKLGAAAGVTDLQRLSADGVRQREPAVRAIAGLWSPSTGIVDSHALMLSYLGDAEAHGAVLALRSPVDGGIATGDGIVLRVGGDSPAELLCGTVVNAAGLGAQQFAHRLEGMPGALVPPLHYAIGHYFTLSGASPFRHLVYPVSRDASARVHATLDLAGACRFGPDHAWIDSKDYRFDERRAKAFYRGIRRYWPSLPDGALVPGYTGIRPRIAGPDAPLTTAAADFVFQGEAVHGVRGLVNLFGIESPGLTSSLAIGEYVASLVA</sequence>
<evidence type="ECO:0000256" key="5">
    <source>
        <dbReference type="ARBA" id="ARBA00037941"/>
    </source>
</evidence>
<dbReference type="EMBL" id="JARJLM010000542">
    <property type="protein sequence ID" value="MDF3837859.1"/>
    <property type="molecule type" value="Genomic_DNA"/>
</dbReference>
<evidence type="ECO:0000259" key="6">
    <source>
        <dbReference type="Pfam" id="PF01266"/>
    </source>
</evidence>
<comment type="cofactor">
    <cofactor evidence="1">
        <name>FAD</name>
        <dbReference type="ChEBI" id="CHEBI:57692"/>
    </cofactor>
</comment>
<accession>A0ABT6AZ16</accession>
<evidence type="ECO:0000256" key="3">
    <source>
        <dbReference type="ARBA" id="ARBA00022827"/>
    </source>
</evidence>
<dbReference type="InterPro" id="IPR036188">
    <property type="entry name" value="FAD/NAD-bd_sf"/>
</dbReference>
<comment type="caution">
    <text evidence="7">The sequence shown here is derived from an EMBL/GenBank/DDBJ whole genome shotgun (WGS) entry which is preliminary data.</text>
</comment>
<evidence type="ECO:0000313" key="8">
    <source>
        <dbReference type="Proteomes" id="UP001216674"/>
    </source>
</evidence>
<gene>
    <name evidence="7" type="ORF">P3W85_33735</name>
</gene>
<dbReference type="RefSeq" id="WP_276267946.1">
    <property type="nucleotide sequence ID" value="NZ_JARJLM010000542.1"/>
</dbReference>
<evidence type="ECO:0000313" key="7">
    <source>
        <dbReference type="EMBL" id="MDF3837859.1"/>
    </source>
</evidence>
<proteinExistence type="inferred from homology"/>
<name>A0ABT6AZ16_9BURK</name>
<dbReference type="PANTHER" id="PTHR43104">
    <property type="entry name" value="L-2-HYDROXYGLUTARATE DEHYDROGENASE, MITOCHONDRIAL"/>
    <property type="match status" value="1"/>
</dbReference>
<dbReference type="Pfam" id="PF01266">
    <property type="entry name" value="DAO"/>
    <property type="match status" value="1"/>
</dbReference>
<keyword evidence="4" id="KW-0560">Oxidoreductase</keyword>
<evidence type="ECO:0000256" key="4">
    <source>
        <dbReference type="ARBA" id="ARBA00023002"/>
    </source>
</evidence>
<dbReference type="PANTHER" id="PTHR43104:SF4">
    <property type="entry name" value="L-2-HYDROXYGLUTARATE DEHYDROGENASE, MITOCHONDRIAL"/>
    <property type="match status" value="1"/>
</dbReference>
<evidence type="ECO:0000256" key="1">
    <source>
        <dbReference type="ARBA" id="ARBA00001974"/>
    </source>
</evidence>
<protein>
    <submittedName>
        <fullName evidence="7">NAD(P)/FAD-dependent oxidoreductase</fullName>
    </submittedName>
</protein>
<dbReference type="Gene3D" id="3.50.50.60">
    <property type="entry name" value="FAD/NAD(P)-binding domain"/>
    <property type="match status" value="1"/>
</dbReference>
<keyword evidence="2" id="KW-0285">Flavoprotein</keyword>
<dbReference type="SUPFAM" id="SSF51905">
    <property type="entry name" value="FAD/NAD(P)-binding domain"/>
    <property type="match status" value="1"/>
</dbReference>
<dbReference type="Gene3D" id="3.30.9.10">
    <property type="entry name" value="D-Amino Acid Oxidase, subunit A, domain 2"/>
    <property type="match status" value="1"/>
</dbReference>
<dbReference type="InterPro" id="IPR006076">
    <property type="entry name" value="FAD-dep_OxRdtase"/>
</dbReference>
<keyword evidence="3" id="KW-0274">FAD</keyword>
<organism evidence="7 8">
    <name type="scientific">Cupriavidus basilensis</name>
    <dbReference type="NCBI Taxonomy" id="68895"/>
    <lineage>
        <taxon>Bacteria</taxon>
        <taxon>Pseudomonadati</taxon>
        <taxon>Pseudomonadota</taxon>
        <taxon>Betaproteobacteria</taxon>
        <taxon>Burkholderiales</taxon>
        <taxon>Burkholderiaceae</taxon>
        <taxon>Cupriavidus</taxon>
    </lineage>
</organism>
<feature type="domain" description="FAD dependent oxidoreductase" evidence="6">
    <location>
        <begin position="5"/>
        <end position="368"/>
    </location>
</feature>
<keyword evidence="8" id="KW-1185">Reference proteome</keyword>
<evidence type="ECO:0000256" key="2">
    <source>
        <dbReference type="ARBA" id="ARBA00022630"/>
    </source>
</evidence>
<reference evidence="7 8" key="1">
    <citation type="submission" date="2023-03" db="EMBL/GenBank/DDBJ databases">
        <title>Draft assemblies of triclosan tolerant bacteria isolated from returned activated sludge.</title>
        <authorList>
            <person name="Van Hamelsveld S."/>
        </authorList>
    </citation>
    <scope>NUCLEOTIDE SEQUENCE [LARGE SCALE GENOMIC DNA]</scope>
    <source>
        <strain evidence="7 8">GW210010_S58</strain>
    </source>
</reference>
<dbReference type="Proteomes" id="UP001216674">
    <property type="component" value="Unassembled WGS sequence"/>
</dbReference>